<evidence type="ECO:0000256" key="8">
    <source>
        <dbReference type="ARBA" id="ARBA00033323"/>
    </source>
</evidence>
<evidence type="ECO:0000256" key="7">
    <source>
        <dbReference type="ARBA" id="ARBA00023146"/>
    </source>
</evidence>
<evidence type="ECO:0000256" key="5">
    <source>
        <dbReference type="ARBA" id="ARBA00022884"/>
    </source>
</evidence>
<dbReference type="SUPFAM" id="SSF55174">
    <property type="entry name" value="Alpha-L RNA-binding motif"/>
    <property type="match status" value="1"/>
</dbReference>
<evidence type="ECO:0000313" key="14">
    <source>
        <dbReference type="EMBL" id="KAJ3478315.1"/>
    </source>
</evidence>
<organism evidence="14 15">
    <name type="scientific">Meripilus lineatus</name>
    <dbReference type="NCBI Taxonomy" id="2056292"/>
    <lineage>
        <taxon>Eukaryota</taxon>
        <taxon>Fungi</taxon>
        <taxon>Dikarya</taxon>
        <taxon>Basidiomycota</taxon>
        <taxon>Agaricomycotina</taxon>
        <taxon>Agaricomycetes</taxon>
        <taxon>Polyporales</taxon>
        <taxon>Meripilaceae</taxon>
        <taxon>Meripilus</taxon>
    </lineage>
</organism>
<keyword evidence="15" id="KW-1185">Reference proteome</keyword>
<keyword evidence="2 11" id="KW-0436">Ligase</keyword>
<evidence type="ECO:0000256" key="10">
    <source>
        <dbReference type="PROSITE-ProRule" id="PRU00182"/>
    </source>
</evidence>
<dbReference type="Pfam" id="PF00579">
    <property type="entry name" value="tRNA-synt_1b"/>
    <property type="match status" value="1"/>
</dbReference>
<dbReference type="EC" id="6.1.1.1" evidence="1 11"/>
<dbReference type="PROSITE" id="PS50889">
    <property type="entry name" value="S4"/>
    <property type="match status" value="1"/>
</dbReference>
<evidence type="ECO:0000256" key="4">
    <source>
        <dbReference type="ARBA" id="ARBA00022840"/>
    </source>
</evidence>
<dbReference type="Proteomes" id="UP001212997">
    <property type="component" value="Unassembled WGS sequence"/>
</dbReference>
<sequence length="618" mass="67658">MILADDTSPSNSHSNDMVNNDGLPTYDMATSQVGSPGPYVLEGANKAQDVKVPPQSPQLVATETPSGPSQPPPRIPALPQPAPYHGQPTTVYNYVNPVTGEHVASLLPPDHPQMICLQEGKHVPHTRFGILGTPNPNPKFGLTRFQYKRPSRWSLQTFAPPAITKGTVLDDLDARGFISHVTSRQRLEKDIQTPRTVYLGVDPTAEYLHVGHLLPLLSLFHFQLRGHTPIPLIGGATGLVGDPSGRDTERPLSEASKVEENVRRLSAAVEKFWGGAAAYAAKRIPNLQHELSIPEVRSNLSWFKGMGLLEFLRAVGVHARVNTMVARESVQSRMASHQGISFTEFTYQLLQAYDFYYLHKNAGCTIQIGGSDQWGNIVAGIDLINRISASESGENPEAEEKGVEKAYGITTLLLTTSSGAKFGKSAGNAVALDQTITSVFDFYQFFLRTTDAEVELHLKIFTLLPLSTIEETMAKHKENPELHIAQKLLATEVTEMIHGEEAVRHAQATSKALFESDLNEVKSSDIIAALKGDPRLHFLSESDLFPDTIVAKLAAQVNLVASNSAGKQLVNAGGLYMNNKRVKQIRQILTREDLLDGRMVILRAGSQKRAVVVMKPQE</sequence>
<evidence type="ECO:0000256" key="12">
    <source>
        <dbReference type="SAM" id="MobiDB-lite"/>
    </source>
</evidence>
<dbReference type="InterPro" id="IPR002307">
    <property type="entry name" value="Tyr-tRNA-ligase"/>
</dbReference>
<feature type="region of interest" description="Disordered" evidence="12">
    <location>
        <begin position="1"/>
        <end position="76"/>
    </location>
</feature>
<keyword evidence="7 11" id="KW-0030">Aminoacyl-tRNA synthetase</keyword>
<evidence type="ECO:0000256" key="11">
    <source>
        <dbReference type="RuleBase" id="RU361234"/>
    </source>
</evidence>
<dbReference type="PRINTS" id="PR01040">
    <property type="entry name" value="TRNASYNTHTYR"/>
</dbReference>
<evidence type="ECO:0000256" key="6">
    <source>
        <dbReference type="ARBA" id="ARBA00022917"/>
    </source>
</evidence>
<dbReference type="PROSITE" id="PS00178">
    <property type="entry name" value="AA_TRNA_LIGASE_I"/>
    <property type="match status" value="1"/>
</dbReference>
<comment type="catalytic activity">
    <reaction evidence="9 11">
        <text>tRNA(Tyr) + L-tyrosine + ATP = L-tyrosyl-tRNA(Tyr) + AMP + diphosphate + H(+)</text>
        <dbReference type="Rhea" id="RHEA:10220"/>
        <dbReference type="Rhea" id="RHEA-COMP:9706"/>
        <dbReference type="Rhea" id="RHEA-COMP:9707"/>
        <dbReference type="ChEBI" id="CHEBI:15378"/>
        <dbReference type="ChEBI" id="CHEBI:30616"/>
        <dbReference type="ChEBI" id="CHEBI:33019"/>
        <dbReference type="ChEBI" id="CHEBI:58315"/>
        <dbReference type="ChEBI" id="CHEBI:78442"/>
        <dbReference type="ChEBI" id="CHEBI:78536"/>
        <dbReference type="ChEBI" id="CHEBI:456215"/>
        <dbReference type="EC" id="6.1.1.1"/>
    </reaction>
</comment>
<dbReference type="HAMAP" id="MF_02006">
    <property type="entry name" value="Tyr_tRNA_synth_type1"/>
    <property type="match status" value="1"/>
</dbReference>
<comment type="similarity">
    <text evidence="11">Belongs to the class-I aminoacyl-tRNA synthetase family.</text>
</comment>
<dbReference type="AlphaFoldDB" id="A0AAD5UZ45"/>
<gene>
    <name evidence="14" type="ORF">NLI96_g9838</name>
</gene>
<evidence type="ECO:0000259" key="13">
    <source>
        <dbReference type="Pfam" id="PF22421"/>
    </source>
</evidence>
<evidence type="ECO:0000256" key="2">
    <source>
        <dbReference type="ARBA" id="ARBA00022598"/>
    </source>
</evidence>
<dbReference type="NCBIfam" id="TIGR00234">
    <property type="entry name" value="tyrS"/>
    <property type="match status" value="1"/>
</dbReference>
<protein>
    <recommendedName>
        <fullName evidence="1 11">Tyrosine--tRNA ligase</fullName>
        <ecNumber evidence="1 11">6.1.1.1</ecNumber>
    </recommendedName>
    <alternativeName>
        <fullName evidence="8 11">Tyrosyl-tRNA synthetase</fullName>
    </alternativeName>
</protein>
<evidence type="ECO:0000313" key="15">
    <source>
        <dbReference type="Proteomes" id="UP001212997"/>
    </source>
</evidence>
<dbReference type="GO" id="GO:0004831">
    <property type="term" value="F:tyrosine-tRNA ligase activity"/>
    <property type="evidence" value="ECO:0007669"/>
    <property type="project" value="UniProtKB-EC"/>
</dbReference>
<evidence type="ECO:0000256" key="1">
    <source>
        <dbReference type="ARBA" id="ARBA00013160"/>
    </source>
</evidence>
<dbReference type="Pfam" id="PF22421">
    <property type="entry name" value="SYY_C-terminal"/>
    <property type="match status" value="1"/>
</dbReference>
<dbReference type="InterPro" id="IPR024088">
    <property type="entry name" value="Tyr-tRNA-ligase_bac-type"/>
</dbReference>
<name>A0AAD5UZ45_9APHY</name>
<proteinExistence type="inferred from homology"/>
<comment type="caution">
    <text evidence="14">The sequence shown here is derived from an EMBL/GenBank/DDBJ whole genome shotgun (WGS) entry which is preliminary data.</text>
</comment>
<dbReference type="GO" id="GO:0005524">
    <property type="term" value="F:ATP binding"/>
    <property type="evidence" value="ECO:0007669"/>
    <property type="project" value="UniProtKB-KW"/>
</dbReference>
<keyword evidence="5 10" id="KW-0694">RNA-binding</keyword>
<dbReference type="GO" id="GO:0005829">
    <property type="term" value="C:cytosol"/>
    <property type="evidence" value="ECO:0007669"/>
    <property type="project" value="TreeGrafter"/>
</dbReference>
<evidence type="ECO:0000256" key="9">
    <source>
        <dbReference type="ARBA" id="ARBA00048248"/>
    </source>
</evidence>
<dbReference type="Gene3D" id="3.40.50.620">
    <property type="entry name" value="HUPs"/>
    <property type="match status" value="1"/>
</dbReference>
<dbReference type="GO" id="GO:0006437">
    <property type="term" value="P:tyrosyl-tRNA aminoacylation"/>
    <property type="evidence" value="ECO:0007669"/>
    <property type="project" value="InterPro"/>
</dbReference>
<dbReference type="InterPro" id="IPR014729">
    <property type="entry name" value="Rossmann-like_a/b/a_fold"/>
</dbReference>
<evidence type="ECO:0000256" key="3">
    <source>
        <dbReference type="ARBA" id="ARBA00022741"/>
    </source>
</evidence>
<dbReference type="InterPro" id="IPR036986">
    <property type="entry name" value="S4_RNA-bd_sf"/>
</dbReference>
<dbReference type="EMBL" id="JANAWD010000521">
    <property type="protein sequence ID" value="KAJ3478315.1"/>
    <property type="molecule type" value="Genomic_DNA"/>
</dbReference>
<dbReference type="GO" id="GO:0003723">
    <property type="term" value="F:RNA binding"/>
    <property type="evidence" value="ECO:0007669"/>
    <property type="project" value="UniProtKB-KW"/>
</dbReference>
<feature type="domain" description="Tyrosine--tRNA ligase SYY-like C-terminal" evidence="13">
    <location>
        <begin position="549"/>
        <end position="608"/>
    </location>
</feature>
<reference evidence="14" key="1">
    <citation type="submission" date="2022-07" db="EMBL/GenBank/DDBJ databases">
        <title>Genome Sequence of Physisporinus lineatus.</title>
        <authorList>
            <person name="Buettner E."/>
        </authorList>
    </citation>
    <scope>NUCLEOTIDE SEQUENCE</scope>
    <source>
        <strain evidence="14">VT162</strain>
    </source>
</reference>
<dbReference type="PANTHER" id="PTHR11766:SF0">
    <property type="entry name" value="TYROSINE--TRNA LIGASE, MITOCHONDRIAL"/>
    <property type="match status" value="1"/>
</dbReference>
<dbReference type="Gene3D" id="3.10.290.10">
    <property type="entry name" value="RNA-binding S4 domain"/>
    <property type="match status" value="1"/>
</dbReference>
<dbReference type="InterPro" id="IPR054608">
    <property type="entry name" value="SYY-like_C"/>
</dbReference>
<dbReference type="CDD" id="cd00165">
    <property type="entry name" value="S4"/>
    <property type="match status" value="1"/>
</dbReference>
<feature type="compositionally biased region" description="Polar residues" evidence="12">
    <location>
        <begin position="7"/>
        <end position="18"/>
    </location>
</feature>
<dbReference type="SUPFAM" id="SSF52374">
    <property type="entry name" value="Nucleotidylyl transferase"/>
    <property type="match status" value="1"/>
</dbReference>
<keyword evidence="4 11" id="KW-0067">ATP-binding</keyword>
<dbReference type="InterPro" id="IPR024107">
    <property type="entry name" value="Tyr-tRNA-ligase_bac_1"/>
</dbReference>
<dbReference type="FunFam" id="1.10.240.10:FF:000001">
    <property type="entry name" value="Tyrosine--tRNA ligase"/>
    <property type="match status" value="1"/>
</dbReference>
<dbReference type="GO" id="GO:0005739">
    <property type="term" value="C:mitochondrion"/>
    <property type="evidence" value="ECO:0007669"/>
    <property type="project" value="TreeGrafter"/>
</dbReference>
<keyword evidence="3 11" id="KW-0547">Nucleotide-binding</keyword>
<dbReference type="CDD" id="cd00805">
    <property type="entry name" value="TyrRS_core"/>
    <property type="match status" value="1"/>
</dbReference>
<dbReference type="Gene3D" id="1.10.240.10">
    <property type="entry name" value="Tyrosyl-Transfer RNA Synthetase"/>
    <property type="match status" value="1"/>
</dbReference>
<dbReference type="InterPro" id="IPR002305">
    <property type="entry name" value="aa-tRNA-synth_Ic"/>
</dbReference>
<dbReference type="PANTHER" id="PTHR11766">
    <property type="entry name" value="TYROSYL-TRNA SYNTHETASE"/>
    <property type="match status" value="1"/>
</dbReference>
<keyword evidence="6 11" id="KW-0648">Protein biosynthesis</keyword>
<accession>A0AAD5UZ45</accession>
<dbReference type="InterPro" id="IPR001412">
    <property type="entry name" value="aa-tRNA-synth_I_CS"/>
</dbReference>